<keyword evidence="6" id="KW-0694">RNA-binding</keyword>
<evidence type="ECO:0000313" key="14">
    <source>
        <dbReference type="Proteomes" id="UP000001700"/>
    </source>
</evidence>
<sequence>MFENISKSFLDLFKTIRDRGIFKKKFLKHHLDKIKTLLIDSDVSVMVVKKILQKIEKEILKSKIEESFDPSGDFIEIVRKTLLQIIGEKEFNLFDFSKRNHLIILLVGSKGSGKTTTASKIGRVLRKKYNKKVLLASTDTGRPAAFDQLKQLSEYSKVDFFEVNSKKSRSSFDLAKFSIARFKSERYDTLIVDTEGCMHTDLEKLDEIQKIHKIVNPSDTFFVIDSMVGQDAIHSSRTFNKKFPLDGIILTKMDGDSRGGCALSVKEVTGKPIAFLGTGEHISLIEPFHPKKIISKILGTEHTFHIMKDMKKNFSINIKKKLFQKKSDFYKFDLEDFLEQLNYMKNIDNLKKIVRKIPYLRQSVDNLIRSDIDESLLSKMKAIIQSMTHEERKNPEIIKSSRKRRISLGSGTKVQEINFLLKRFQEVKKMMNNFKKNKKFFNFF</sequence>
<dbReference type="GO" id="GO:0008312">
    <property type="term" value="F:7S RNA binding"/>
    <property type="evidence" value="ECO:0007669"/>
    <property type="project" value="InterPro"/>
</dbReference>
<dbReference type="OrthoDB" id="9804720at2"/>
<evidence type="ECO:0000256" key="1">
    <source>
        <dbReference type="ARBA" id="ARBA00004496"/>
    </source>
</evidence>
<keyword evidence="5" id="KW-0378">Hydrolase</keyword>
<dbReference type="SMART" id="SM00962">
    <property type="entry name" value="SRP54"/>
    <property type="match status" value="1"/>
</dbReference>
<evidence type="ECO:0000256" key="9">
    <source>
        <dbReference type="ARBA" id="ARBA00023274"/>
    </source>
</evidence>
<dbReference type="HOGENOM" id="CLU_009301_6_0_6"/>
<dbReference type="InterPro" id="IPR036891">
    <property type="entry name" value="Signal_recog_part_SRP54_M_sf"/>
</dbReference>
<dbReference type="Gene3D" id="3.40.50.300">
    <property type="entry name" value="P-loop containing nucleotide triphosphate hydrolases"/>
    <property type="match status" value="1"/>
</dbReference>
<comment type="similarity">
    <text evidence="2">Belongs to the GTP-binding SRP family. SRP54 subfamily.</text>
</comment>
<dbReference type="InterPro" id="IPR013822">
    <property type="entry name" value="Signal_recog_particl_SRP54_hlx"/>
</dbReference>
<protein>
    <recommendedName>
        <fullName evidence="10">signal-recognition-particle GTPase</fullName>
        <ecNumber evidence="10">3.6.5.4</ecNumber>
    </recommendedName>
</protein>
<dbReference type="InterPro" id="IPR003593">
    <property type="entry name" value="AAA+_ATPase"/>
</dbReference>
<dbReference type="GO" id="GO:0048500">
    <property type="term" value="C:signal recognition particle"/>
    <property type="evidence" value="ECO:0007669"/>
    <property type="project" value="InterPro"/>
</dbReference>
<keyword evidence="4" id="KW-0547">Nucleotide-binding</keyword>
<dbReference type="PROSITE" id="PS00300">
    <property type="entry name" value="SRP54"/>
    <property type="match status" value="1"/>
</dbReference>
<dbReference type="InterPro" id="IPR022941">
    <property type="entry name" value="SRP54"/>
</dbReference>
<reference evidence="13" key="1">
    <citation type="submission" date="2008-05" db="EMBL/GenBank/DDBJ databases">
        <title>Genome sequence of Riesia pediculicola USDA.</title>
        <authorList>
            <person name="Kirkness E.F."/>
        </authorList>
    </citation>
    <scope>NUCLEOTIDE SEQUENCE [LARGE SCALE GENOMIC DNA]</scope>
    <source>
        <strain evidence="13">USDA</strain>
    </source>
</reference>
<evidence type="ECO:0000256" key="6">
    <source>
        <dbReference type="ARBA" id="ARBA00022884"/>
    </source>
</evidence>
<dbReference type="PANTHER" id="PTHR11564:SF5">
    <property type="entry name" value="SIGNAL RECOGNITION PARTICLE SUBUNIT SRP54"/>
    <property type="match status" value="1"/>
</dbReference>
<evidence type="ECO:0000256" key="2">
    <source>
        <dbReference type="ARBA" id="ARBA00005450"/>
    </source>
</evidence>
<dbReference type="GO" id="GO:0006614">
    <property type="term" value="P:SRP-dependent cotranslational protein targeting to membrane"/>
    <property type="evidence" value="ECO:0007669"/>
    <property type="project" value="InterPro"/>
</dbReference>
<evidence type="ECO:0000256" key="10">
    <source>
        <dbReference type="ARBA" id="ARBA00035672"/>
    </source>
</evidence>
<dbReference type="InterPro" id="IPR004125">
    <property type="entry name" value="Signal_recog_particle_SRP54_M"/>
</dbReference>
<dbReference type="Gene3D" id="1.20.120.140">
    <property type="entry name" value="Signal recognition particle SRP54, nucleotide-binding domain"/>
    <property type="match status" value="1"/>
</dbReference>
<dbReference type="GO" id="GO:0003924">
    <property type="term" value="F:GTPase activity"/>
    <property type="evidence" value="ECO:0007669"/>
    <property type="project" value="InterPro"/>
</dbReference>
<proteinExistence type="inferred from homology"/>
<evidence type="ECO:0000313" key="13">
    <source>
        <dbReference type="EMBL" id="ADD79533.1"/>
    </source>
</evidence>
<keyword evidence="14" id="KW-1185">Reference proteome</keyword>
<dbReference type="PANTHER" id="PTHR11564">
    <property type="entry name" value="SIGNAL RECOGNITION PARTICLE 54K PROTEIN SRP54"/>
    <property type="match status" value="1"/>
</dbReference>
<comment type="catalytic activity">
    <reaction evidence="11">
        <text>GTP + H2O = GDP + phosphate + H(+)</text>
        <dbReference type="Rhea" id="RHEA:19669"/>
        <dbReference type="ChEBI" id="CHEBI:15377"/>
        <dbReference type="ChEBI" id="CHEBI:15378"/>
        <dbReference type="ChEBI" id="CHEBI:37565"/>
        <dbReference type="ChEBI" id="CHEBI:43474"/>
        <dbReference type="ChEBI" id="CHEBI:58189"/>
        <dbReference type="EC" id="3.6.5.4"/>
    </reaction>
</comment>
<dbReference type="Proteomes" id="UP000001700">
    <property type="component" value="Chromosome"/>
</dbReference>
<name>D4G7M0_RIEPU</name>
<keyword evidence="9" id="KW-0687">Ribonucleoprotein</keyword>
<accession>D4G7M0</accession>
<dbReference type="RefSeq" id="WP_013087522.1">
    <property type="nucleotide sequence ID" value="NC_014109.1"/>
</dbReference>
<evidence type="ECO:0000256" key="8">
    <source>
        <dbReference type="ARBA" id="ARBA00023135"/>
    </source>
</evidence>
<comment type="subcellular location">
    <subcellularLocation>
        <location evidence="1">Cytoplasm</location>
    </subcellularLocation>
</comment>
<dbReference type="STRING" id="515618.RIEPE_0053"/>
<keyword evidence="8" id="KW-0733">Signal recognition particle</keyword>
<dbReference type="InterPro" id="IPR042101">
    <property type="entry name" value="SRP54_N_sf"/>
</dbReference>
<dbReference type="SMART" id="SM00963">
    <property type="entry name" value="SRP54_N"/>
    <property type="match status" value="1"/>
</dbReference>
<dbReference type="Pfam" id="PF02978">
    <property type="entry name" value="SRP_SPB"/>
    <property type="match status" value="1"/>
</dbReference>
<dbReference type="GO" id="GO:0005525">
    <property type="term" value="F:GTP binding"/>
    <property type="evidence" value="ECO:0007669"/>
    <property type="project" value="UniProtKB-KW"/>
</dbReference>
<dbReference type="EC" id="3.6.5.4" evidence="10"/>
<dbReference type="eggNOG" id="COG0541">
    <property type="taxonomic scope" value="Bacteria"/>
</dbReference>
<dbReference type="SUPFAM" id="SSF47446">
    <property type="entry name" value="Signal peptide-binding domain"/>
    <property type="match status" value="1"/>
</dbReference>
<dbReference type="AlphaFoldDB" id="D4G7M0"/>
<dbReference type="SUPFAM" id="SSF47364">
    <property type="entry name" value="Domain of the SRP/SRP receptor G-proteins"/>
    <property type="match status" value="1"/>
</dbReference>
<evidence type="ECO:0000256" key="3">
    <source>
        <dbReference type="ARBA" id="ARBA00022490"/>
    </source>
</evidence>
<organism evidence="13 14">
    <name type="scientific">Riesia pediculicola (strain USDA)</name>
    <dbReference type="NCBI Taxonomy" id="515618"/>
    <lineage>
        <taxon>Bacteria</taxon>
        <taxon>Pseudomonadati</taxon>
        <taxon>Pseudomonadota</taxon>
        <taxon>Gammaproteobacteria</taxon>
        <taxon>Enterobacterales</taxon>
        <taxon>Enterobacteriaceae</taxon>
        <taxon>Candidatus Riesia</taxon>
    </lineage>
</organism>
<dbReference type="EMBL" id="CP001085">
    <property type="protein sequence ID" value="ADD79533.1"/>
    <property type="molecule type" value="Genomic_DNA"/>
</dbReference>
<evidence type="ECO:0000256" key="11">
    <source>
        <dbReference type="ARBA" id="ARBA00048027"/>
    </source>
</evidence>
<evidence type="ECO:0000259" key="12">
    <source>
        <dbReference type="PROSITE" id="PS00300"/>
    </source>
</evidence>
<dbReference type="SMART" id="SM00382">
    <property type="entry name" value="AAA"/>
    <property type="match status" value="1"/>
</dbReference>
<dbReference type="SUPFAM" id="SSF52540">
    <property type="entry name" value="P-loop containing nucleoside triphosphate hydrolases"/>
    <property type="match status" value="1"/>
</dbReference>
<keyword evidence="3" id="KW-0963">Cytoplasm</keyword>
<gene>
    <name evidence="13" type="ordered locus">RIEPE_0053</name>
</gene>
<dbReference type="Gene3D" id="1.10.260.30">
    <property type="entry name" value="Signal recognition particle, SRP54 subunit, M-domain"/>
    <property type="match status" value="1"/>
</dbReference>
<keyword evidence="7" id="KW-0342">GTP-binding</keyword>
<dbReference type="KEGG" id="rip:RIEPE_0053"/>
<feature type="domain" description="SRP54-type proteins GTP-binding" evidence="12">
    <location>
        <begin position="272"/>
        <end position="285"/>
    </location>
</feature>
<evidence type="ECO:0000256" key="5">
    <source>
        <dbReference type="ARBA" id="ARBA00022801"/>
    </source>
</evidence>
<dbReference type="InterPro" id="IPR000897">
    <property type="entry name" value="SRP54_GTPase_dom"/>
</dbReference>
<evidence type="ECO:0000256" key="4">
    <source>
        <dbReference type="ARBA" id="ARBA00022741"/>
    </source>
</evidence>
<evidence type="ECO:0000256" key="7">
    <source>
        <dbReference type="ARBA" id="ARBA00023134"/>
    </source>
</evidence>
<dbReference type="InterPro" id="IPR027417">
    <property type="entry name" value="P-loop_NTPase"/>
</dbReference>
<dbReference type="Pfam" id="PF00448">
    <property type="entry name" value="SRP54"/>
    <property type="match status" value="1"/>
</dbReference>
<dbReference type="InterPro" id="IPR036225">
    <property type="entry name" value="SRP/SRP_N"/>
</dbReference>
<dbReference type="Pfam" id="PF02881">
    <property type="entry name" value="SRP54_N"/>
    <property type="match status" value="1"/>
</dbReference>